<dbReference type="InterPro" id="IPR001683">
    <property type="entry name" value="PX_dom"/>
</dbReference>
<feature type="region of interest" description="Disordered" evidence="1">
    <location>
        <begin position="1"/>
        <end position="93"/>
    </location>
</feature>
<dbReference type="Gene3D" id="1.20.1270.60">
    <property type="entry name" value="Arfaptin homology (AH) domain/BAR domain"/>
    <property type="match status" value="1"/>
</dbReference>
<reference evidence="3 4" key="1">
    <citation type="submission" date="2014-04" db="EMBL/GenBank/DDBJ databases">
        <authorList>
            <consortium name="DOE Joint Genome Institute"/>
            <person name="Kuo A."/>
            <person name="Zuccaro A."/>
            <person name="Kohler A."/>
            <person name="Nagy L.G."/>
            <person name="Floudas D."/>
            <person name="Copeland A."/>
            <person name="Barry K.W."/>
            <person name="Cichocki N."/>
            <person name="Veneault-Fourrey C."/>
            <person name="LaButti K."/>
            <person name="Lindquist E.A."/>
            <person name="Lipzen A."/>
            <person name="Lundell T."/>
            <person name="Morin E."/>
            <person name="Murat C."/>
            <person name="Sun H."/>
            <person name="Tunlid A."/>
            <person name="Henrissat B."/>
            <person name="Grigoriev I.V."/>
            <person name="Hibbett D.S."/>
            <person name="Martin F."/>
            <person name="Nordberg H.P."/>
            <person name="Cantor M.N."/>
            <person name="Hua S.X."/>
        </authorList>
    </citation>
    <scope>NUCLEOTIDE SEQUENCE [LARGE SCALE GENOMIC DNA]</scope>
    <source>
        <strain evidence="3 4">MAFF 305830</strain>
    </source>
</reference>
<feature type="compositionally biased region" description="Polar residues" evidence="1">
    <location>
        <begin position="554"/>
        <end position="565"/>
    </location>
</feature>
<dbReference type="GO" id="GO:0032266">
    <property type="term" value="F:phosphatidylinositol-3-phosphate binding"/>
    <property type="evidence" value="ECO:0007669"/>
    <property type="project" value="TreeGrafter"/>
</dbReference>
<accession>A0A0C3AXY1</accession>
<dbReference type="OrthoDB" id="9976382at2759"/>
<evidence type="ECO:0000259" key="2">
    <source>
        <dbReference type="PROSITE" id="PS50195"/>
    </source>
</evidence>
<feature type="compositionally biased region" description="Polar residues" evidence="1">
    <location>
        <begin position="706"/>
        <end position="721"/>
    </location>
</feature>
<feature type="compositionally biased region" description="Polar residues" evidence="1">
    <location>
        <begin position="43"/>
        <end position="57"/>
    </location>
</feature>
<dbReference type="AlphaFoldDB" id="A0A0C3AXY1"/>
<dbReference type="Pfam" id="PF00787">
    <property type="entry name" value="PX"/>
    <property type="match status" value="1"/>
</dbReference>
<feature type="region of interest" description="Disordered" evidence="1">
    <location>
        <begin position="787"/>
        <end position="842"/>
    </location>
</feature>
<keyword evidence="4" id="KW-1185">Reference proteome</keyword>
<dbReference type="EMBL" id="KN824288">
    <property type="protein sequence ID" value="KIM29400.1"/>
    <property type="molecule type" value="Genomic_DNA"/>
</dbReference>
<dbReference type="Gene3D" id="3.30.1520.10">
    <property type="entry name" value="Phox-like domain"/>
    <property type="match status" value="1"/>
</dbReference>
<evidence type="ECO:0000313" key="4">
    <source>
        <dbReference type="Proteomes" id="UP000054097"/>
    </source>
</evidence>
<dbReference type="PROSITE" id="PS50195">
    <property type="entry name" value="PX"/>
    <property type="match status" value="1"/>
</dbReference>
<protein>
    <recommendedName>
        <fullName evidence="2">PX domain-containing protein</fullName>
    </recommendedName>
</protein>
<feature type="region of interest" description="Disordered" evidence="1">
    <location>
        <begin position="481"/>
        <end position="628"/>
    </location>
</feature>
<feature type="compositionally biased region" description="Polar residues" evidence="1">
    <location>
        <begin position="82"/>
        <end position="91"/>
    </location>
</feature>
<dbReference type="GO" id="GO:0030905">
    <property type="term" value="C:retromer, tubulation complex"/>
    <property type="evidence" value="ECO:0007669"/>
    <property type="project" value="TreeGrafter"/>
</dbReference>
<evidence type="ECO:0000256" key="1">
    <source>
        <dbReference type="SAM" id="MobiDB-lite"/>
    </source>
</evidence>
<dbReference type="GO" id="GO:0006886">
    <property type="term" value="P:intracellular protein transport"/>
    <property type="evidence" value="ECO:0007669"/>
    <property type="project" value="TreeGrafter"/>
</dbReference>
<feature type="compositionally biased region" description="Polar residues" evidence="1">
    <location>
        <begin position="529"/>
        <end position="539"/>
    </location>
</feature>
<feature type="compositionally biased region" description="Polar residues" evidence="1">
    <location>
        <begin position="729"/>
        <end position="758"/>
    </location>
</feature>
<dbReference type="InterPro" id="IPR027267">
    <property type="entry name" value="AH/BAR_dom_sf"/>
</dbReference>
<dbReference type="SUPFAM" id="SSF64268">
    <property type="entry name" value="PX domain"/>
    <property type="match status" value="1"/>
</dbReference>
<gene>
    <name evidence="3" type="ORF">M408DRAFT_328677</name>
</gene>
<feature type="compositionally biased region" description="Low complexity" evidence="1">
    <location>
        <begin position="759"/>
        <end position="771"/>
    </location>
</feature>
<feature type="compositionally biased region" description="Polar residues" evidence="1">
    <location>
        <begin position="826"/>
        <end position="839"/>
    </location>
</feature>
<reference evidence="4" key="2">
    <citation type="submission" date="2015-01" db="EMBL/GenBank/DDBJ databases">
        <title>Evolutionary Origins and Diversification of the Mycorrhizal Mutualists.</title>
        <authorList>
            <consortium name="DOE Joint Genome Institute"/>
            <consortium name="Mycorrhizal Genomics Consortium"/>
            <person name="Kohler A."/>
            <person name="Kuo A."/>
            <person name="Nagy L.G."/>
            <person name="Floudas D."/>
            <person name="Copeland A."/>
            <person name="Barry K.W."/>
            <person name="Cichocki N."/>
            <person name="Veneault-Fourrey C."/>
            <person name="LaButti K."/>
            <person name="Lindquist E.A."/>
            <person name="Lipzen A."/>
            <person name="Lundell T."/>
            <person name="Morin E."/>
            <person name="Murat C."/>
            <person name="Riley R."/>
            <person name="Ohm R."/>
            <person name="Sun H."/>
            <person name="Tunlid A."/>
            <person name="Henrissat B."/>
            <person name="Grigoriev I.V."/>
            <person name="Hibbett D.S."/>
            <person name="Martin F."/>
        </authorList>
    </citation>
    <scope>NUCLEOTIDE SEQUENCE [LARGE SCALE GENOMIC DNA]</scope>
    <source>
        <strain evidence="4">MAFF 305830</strain>
    </source>
</reference>
<dbReference type="SMART" id="SM00312">
    <property type="entry name" value="PX"/>
    <property type="match status" value="1"/>
</dbReference>
<dbReference type="CDD" id="cd06891">
    <property type="entry name" value="PX_Vps17p"/>
    <property type="match status" value="1"/>
</dbReference>
<dbReference type="Proteomes" id="UP000054097">
    <property type="component" value="Unassembled WGS sequence"/>
</dbReference>
<feature type="compositionally biased region" description="Polar residues" evidence="1">
    <location>
        <begin position="595"/>
        <end position="610"/>
    </location>
</feature>
<dbReference type="PANTHER" id="PTHR47433">
    <property type="entry name" value="VACUOLAR PROTEIN SORTING-ASSOCIATED PROTEIN 17"/>
    <property type="match status" value="1"/>
</dbReference>
<evidence type="ECO:0000313" key="3">
    <source>
        <dbReference type="EMBL" id="KIM29400.1"/>
    </source>
</evidence>
<dbReference type="GO" id="GO:0042147">
    <property type="term" value="P:retrograde transport, endosome to Golgi"/>
    <property type="evidence" value="ECO:0007669"/>
    <property type="project" value="TreeGrafter"/>
</dbReference>
<proteinExistence type="predicted"/>
<dbReference type="InterPro" id="IPR036871">
    <property type="entry name" value="PX_dom_sf"/>
</dbReference>
<dbReference type="InterPro" id="IPR037907">
    <property type="entry name" value="Vps17_PX"/>
</dbReference>
<feature type="domain" description="PX" evidence="2">
    <location>
        <begin position="95"/>
        <end position="213"/>
    </location>
</feature>
<dbReference type="STRING" id="933852.A0A0C3AXY1"/>
<name>A0A0C3AXY1_SERVB</name>
<feature type="region of interest" description="Disordered" evidence="1">
    <location>
        <begin position="667"/>
        <end position="771"/>
    </location>
</feature>
<dbReference type="CDD" id="cd07596">
    <property type="entry name" value="BAR_SNX"/>
    <property type="match status" value="1"/>
</dbReference>
<feature type="compositionally biased region" description="Low complexity" evidence="1">
    <location>
        <begin position="566"/>
        <end position="584"/>
    </location>
</feature>
<sequence>MSFADNDPLSPFHDPHRQDDAPAWPTKPHSPTDPHPTLVQAAAATSNILATNSSSVGGPSAGPWGKEPQIYGQPEPGLISPRESTASNGQSFEKPEPYLRVRITALDRNRRDILIRFDAQVSANLSNFTGTTYRNVSRSYAEFQRFYEQIVYSNPQTIIPALPLAQTSAPSDEEDDRLVKVMLQRWFSRVCEDPILLSDEELRSFIESDFGYQPMPRVRRKVSSGFTLLGRRPPDEDEQLLQARFELTKLETHYIEAAKAVDKLSQMRKAMSFAHADMGNKLVDVAANEVHSPLAAATRKMGRSWHTYADLDSAQEISDRVILGDSLGYQGLNARSAKETLLQRANVLEEYQDAVKNTIAKRRNIERLKASSNIRPERVDDALEELEEANKMEQHIHRRVEGISQNLHRALHRHSRLAHEDLTAALIEHARMNLMYEKQLLRELESLVPDVKKAADPAPPPESLPAAAAIAPLAALSRSATMPASPGFQRQPISSGHFMPPSSTQQPGRSVSHPGPEPIVAPPAGAFMQPTQASGSPVTPVSAVPPNGTFRPSGPSNGTPSVSSFPRTNQFTNQPTPTTPGGNPISPAPNASGFPKTTQFTGQAPPSSAALTPGFPKTNQFLNPTPTTPLMTPGFPKTNMFANNNTSAATTPATPGFPKTGQFVGVSSPLSASNPGTGSFSSFPRTSQFLSGQPPRPLSAGGGSTNGTPDGSQYNPNTPTAANGLMSPGYQTLPSGPSTPIRSPLSQSQAFPSQSGPYQQPALPSQIQQQQQYNQLQQQQLQQQLQQQQNVDPLGGGSRIISNQPTPSALPTLPHTPTRMAASISGLPSRTNSMTSQGPTAVDPLMGGGMMNGGNSPMSQSMFVTPTSPYGPLGSAGLETGPLGGTVRARAGTPTRSRLDAREAASKLANFL</sequence>
<dbReference type="Pfam" id="PF09325">
    <property type="entry name" value="Vps5"/>
    <property type="match status" value="1"/>
</dbReference>
<dbReference type="PANTHER" id="PTHR47433:SF1">
    <property type="entry name" value="VACUOLAR PROTEIN SORTING-ASSOCIATED PROTEIN 17"/>
    <property type="match status" value="1"/>
</dbReference>
<dbReference type="HOGENOM" id="CLU_015466_0_0_1"/>
<dbReference type="InterPro" id="IPR015404">
    <property type="entry name" value="Vps5_C"/>
</dbReference>
<dbReference type="GO" id="GO:0005768">
    <property type="term" value="C:endosome"/>
    <property type="evidence" value="ECO:0007669"/>
    <property type="project" value="TreeGrafter"/>
</dbReference>
<feature type="compositionally biased region" description="Polar residues" evidence="1">
    <location>
        <begin position="668"/>
        <end position="691"/>
    </location>
</feature>
<feature type="compositionally biased region" description="Polar residues" evidence="1">
    <location>
        <begin position="800"/>
        <end position="809"/>
    </location>
</feature>
<dbReference type="GO" id="GO:0005829">
    <property type="term" value="C:cytosol"/>
    <property type="evidence" value="ECO:0007669"/>
    <property type="project" value="GOC"/>
</dbReference>
<organism evidence="3 4">
    <name type="scientific">Serendipita vermifera MAFF 305830</name>
    <dbReference type="NCBI Taxonomy" id="933852"/>
    <lineage>
        <taxon>Eukaryota</taxon>
        <taxon>Fungi</taxon>
        <taxon>Dikarya</taxon>
        <taxon>Basidiomycota</taxon>
        <taxon>Agaricomycotina</taxon>
        <taxon>Agaricomycetes</taxon>
        <taxon>Sebacinales</taxon>
        <taxon>Serendipitaceae</taxon>
        <taxon>Serendipita</taxon>
    </lineage>
</organism>
<dbReference type="InterPro" id="IPR053055">
    <property type="entry name" value="VPS17"/>
</dbReference>